<dbReference type="Pfam" id="PF02775">
    <property type="entry name" value="TPP_enzyme_C"/>
    <property type="match status" value="1"/>
</dbReference>
<dbReference type="PANTHER" id="PTHR42897">
    <property type="entry name" value="PYRUVATE SYNTHASE SUBUNIT PORB"/>
    <property type="match status" value="1"/>
</dbReference>
<dbReference type="Proteomes" id="UP000179129">
    <property type="component" value="Unassembled WGS sequence"/>
</dbReference>
<name>A0A1F5YLN1_9BACT</name>
<evidence type="ECO:0000313" key="4">
    <source>
        <dbReference type="Proteomes" id="UP000179129"/>
    </source>
</evidence>
<proteinExistence type="predicted"/>
<dbReference type="InterPro" id="IPR051479">
    <property type="entry name" value="PorB-like"/>
</dbReference>
<dbReference type="PANTHER" id="PTHR42897:SF2">
    <property type="entry name" value="PYRUVATE SYNTHASE SUBUNIT PORB"/>
    <property type="match status" value="1"/>
</dbReference>
<organism evidence="3 4">
    <name type="scientific">Candidatus Glassbacteria bacterium RIFCSPLOWO2_12_FULL_58_11</name>
    <dbReference type="NCBI Taxonomy" id="1817867"/>
    <lineage>
        <taxon>Bacteria</taxon>
        <taxon>Candidatus Glassiibacteriota</taxon>
    </lineage>
</organism>
<dbReference type="SUPFAM" id="SSF52518">
    <property type="entry name" value="Thiamin diphosphate-binding fold (THDP-binding)"/>
    <property type="match status" value="1"/>
</dbReference>
<dbReference type="Gene3D" id="3.40.50.970">
    <property type="match status" value="2"/>
</dbReference>
<keyword evidence="1" id="KW-0560">Oxidoreductase</keyword>
<sequence>MSEKTESARAELLKYLKEEPFGCGNLACPGCGEPLAMREVLNALESQAVLVIPACCGSIIDGLFPYTSARVPILHTPFASAASTSCGVLHGLRRRGFKNTTIIAWAGDGGTYDIGLQALSSTVERNEDYLYICYDNEAYMNTGIQRSSSTPLLAWTTTTPEGDLKKAPKKNIIEILAAHRIPYAAAATVAYPEDLVAKIRKARATSGSKFVNILSPCPTGWQTRPDLSIKISRLAVKTNVYPLYEVHHGERLVLIDNPEPRPVEEYLKLQGRFSRLSATDIRHIQEQVDHNWSLLRKKADEII</sequence>
<gene>
    <name evidence="3" type="ORF">A3F83_13870</name>
</gene>
<dbReference type="CDD" id="cd03376">
    <property type="entry name" value="TPP_PFOR_porB_like"/>
    <property type="match status" value="1"/>
</dbReference>
<protein>
    <submittedName>
        <fullName evidence="3">2-ketoisovalerate ferredoxin oxidoreductase</fullName>
    </submittedName>
</protein>
<evidence type="ECO:0000259" key="2">
    <source>
        <dbReference type="Pfam" id="PF02775"/>
    </source>
</evidence>
<evidence type="ECO:0000256" key="1">
    <source>
        <dbReference type="ARBA" id="ARBA00023002"/>
    </source>
</evidence>
<dbReference type="EMBL" id="MFIX01000224">
    <property type="protein sequence ID" value="OGG01099.1"/>
    <property type="molecule type" value="Genomic_DNA"/>
</dbReference>
<dbReference type="InterPro" id="IPR029061">
    <property type="entry name" value="THDP-binding"/>
</dbReference>
<dbReference type="AlphaFoldDB" id="A0A1F5YLN1"/>
<dbReference type="InterPro" id="IPR011766">
    <property type="entry name" value="TPP_enzyme_TPP-bd"/>
</dbReference>
<accession>A0A1F5YLN1</accession>
<dbReference type="STRING" id="1817867.A3F83_13870"/>
<reference evidence="3 4" key="1">
    <citation type="journal article" date="2016" name="Nat. Commun.">
        <title>Thousands of microbial genomes shed light on interconnected biogeochemical processes in an aquifer system.</title>
        <authorList>
            <person name="Anantharaman K."/>
            <person name="Brown C.T."/>
            <person name="Hug L.A."/>
            <person name="Sharon I."/>
            <person name="Castelle C.J."/>
            <person name="Probst A.J."/>
            <person name="Thomas B.C."/>
            <person name="Singh A."/>
            <person name="Wilkins M.J."/>
            <person name="Karaoz U."/>
            <person name="Brodie E.L."/>
            <person name="Williams K.H."/>
            <person name="Hubbard S.S."/>
            <person name="Banfield J.F."/>
        </authorList>
    </citation>
    <scope>NUCLEOTIDE SEQUENCE [LARGE SCALE GENOMIC DNA]</scope>
</reference>
<evidence type="ECO:0000313" key="3">
    <source>
        <dbReference type="EMBL" id="OGG01099.1"/>
    </source>
</evidence>
<dbReference type="GO" id="GO:0030976">
    <property type="term" value="F:thiamine pyrophosphate binding"/>
    <property type="evidence" value="ECO:0007669"/>
    <property type="project" value="InterPro"/>
</dbReference>
<feature type="domain" description="Thiamine pyrophosphate enzyme TPP-binding" evidence="2">
    <location>
        <begin position="79"/>
        <end position="213"/>
    </location>
</feature>
<dbReference type="GO" id="GO:0016491">
    <property type="term" value="F:oxidoreductase activity"/>
    <property type="evidence" value="ECO:0007669"/>
    <property type="project" value="UniProtKB-KW"/>
</dbReference>
<comment type="caution">
    <text evidence="3">The sequence shown here is derived from an EMBL/GenBank/DDBJ whole genome shotgun (WGS) entry which is preliminary data.</text>
</comment>